<dbReference type="EMBL" id="HE601451">
    <property type="protein sequence ID" value="CAR98486.1"/>
    <property type="molecule type" value="Genomic_DNA"/>
</dbReference>
<evidence type="ECO:0000256" key="1">
    <source>
        <dbReference type="SAM" id="Phobius"/>
    </source>
</evidence>
<accession>B6IF06</accession>
<dbReference type="HOGENOM" id="CLU_2086962_0_0_1"/>
<feature type="transmembrane region" description="Helical" evidence="1">
    <location>
        <begin position="95"/>
        <end position="114"/>
    </location>
</feature>
<name>B6IF06_CAEBR</name>
<keyword evidence="1" id="KW-1133">Transmembrane helix</keyword>
<reference evidence="2 3" key="1">
    <citation type="journal article" date="2003" name="PLoS Biol.">
        <title>The genome sequence of Caenorhabditis briggsae: a platform for comparative genomics.</title>
        <authorList>
            <person name="Stein L.D."/>
            <person name="Bao Z."/>
            <person name="Blasiar D."/>
            <person name="Blumenthal T."/>
            <person name="Brent M.R."/>
            <person name="Chen N."/>
            <person name="Chinwalla A."/>
            <person name="Clarke L."/>
            <person name="Clee C."/>
            <person name="Coghlan A."/>
            <person name="Coulson A."/>
            <person name="D'Eustachio P."/>
            <person name="Fitch D.H."/>
            <person name="Fulton L.A."/>
            <person name="Fulton R.E."/>
            <person name="Griffiths-Jones S."/>
            <person name="Harris T.W."/>
            <person name="Hillier L.W."/>
            <person name="Kamath R."/>
            <person name="Kuwabara P.E."/>
            <person name="Mardis E.R."/>
            <person name="Marra M.A."/>
            <person name="Miner T.L."/>
            <person name="Minx P."/>
            <person name="Mullikin J.C."/>
            <person name="Plumb R.W."/>
            <person name="Rogers J."/>
            <person name="Schein J.E."/>
            <person name="Sohrmann M."/>
            <person name="Spieth J."/>
            <person name="Stajich J.E."/>
            <person name="Wei C."/>
            <person name="Willey D."/>
            <person name="Wilson R.K."/>
            <person name="Durbin R."/>
            <person name="Waterston R.H."/>
        </authorList>
    </citation>
    <scope>NUCLEOTIDE SEQUENCE [LARGE SCALE GENOMIC DNA]</scope>
    <source>
        <strain evidence="2 3">AF16</strain>
    </source>
</reference>
<keyword evidence="1" id="KW-0472">Membrane</keyword>
<dbReference type="RefSeq" id="XP_045098059.1">
    <property type="nucleotide sequence ID" value="XM_045239029.1"/>
</dbReference>
<dbReference type="CTD" id="68918943"/>
<keyword evidence="1" id="KW-0812">Transmembrane</keyword>
<dbReference type="KEGG" id="cbr:CBG_27491"/>
<sequence length="117" mass="13850">MVQDKLRKLEGREGCFPLHSRVCESHRNNVNDELGREKKEKKIEIERKHDDELNGHRLELSAENGVVPVVINKQWLDSEISFHFEKKFSFPTRTYTFFHLIHHIIVLSLSAIIFKKI</sequence>
<dbReference type="GeneID" id="68918943"/>
<dbReference type="InParanoid" id="B6IF06"/>
<keyword evidence="3" id="KW-1185">Reference proteome</keyword>
<proteinExistence type="predicted"/>
<organism evidence="2 3">
    <name type="scientific">Caenorhabditis briggsae</name>
    <dbReference type="NCBI Taxonomy" id="6238"/>
    <lineage>
        <taxon>Eukaryota</taxon>
        <taxon>Metazoa</taxon>
        <taxon>Ecdysozoa</taxon>
        <taxon>Nematoda</taxon>
        <taxon>Chromadorea</taxon>
        <taxon>Rhabditida</taxon>
        <taxon>Rhabditina</taxon>
        <taxon>Rhabditomorpha</taxon>
        <taxon>Rhabditoidea</taxon>
        <taxon>Rhabditidae</taxon>
        <taxon>Peloderinae</taxon>
        <taxon>Caenorhabditis</taxon>
    </lineage>
</organism>
<evidence type="ECO:0000313" key="3">
    <source>
        <dbReference type="Proteomes" id="UP000008549"/>
    </source>
</evidence>
<gene>
    <name evidence="2" type="ORF">CBG27491</name>
    <name evidence="2" type="ORF">CBG_27491</name>
</gene>
<reference evidence="2 3" key="2">
    <citation type="journal article" date="2011" name="PLoS Genet.">
        <title>Caenorhabditis briggsae recombinant inbred line genotypes reveal inter-strain incompatibility and the evolution of recombination.</title>
        <authorList>
            <person name="Ross J.A."/>
            <person name="Koboldt D.C."/>
            <person name="Staisch J.E."/>
            <person name="Chamberlin H.M."/>
            <person name="Gupta B.P."/>
            <person name="Miller R.D."/>
            <person name="Baird S.E."/>
            <person name="Haag E.S."/>
        </authorList>
    </citation>
    <scope>NUCLEOTIDE SEQUENCE [LARGE SCALE GENOMIC DNA]</scope>
    <source>
        <strain evidence="2 3">AF16</strain>
    </source>
</reference>
<protein>
    <submittedName>
        <fullName evidence="2">Protein CBG27491</fullName>
    </submittedName>
</protein>
<evidence type="ECO:0000313" key="2">
    <source>
        <dbReference type="EMBL" id="CAR98486.1"/>
    </source>
</evidence>
<dbReference type="AlphaFoldDB" id="B6IF06"/>
<dbReference type="Proteomes" id="UP000008549">
    <property type="component" value="Unassembled WGS sequence"/>
</dbReference>